<dbReference type="PROSITE" id="PS51819">
    <property type="entry name" value="VOC"/>
    <property type="match status" value="1"/>
</dbReference>
<reference evidence="3 4" key="1">
    <citation type="submission" date="2019-11" db="EMBL/GenBank/DDBJ databases">
        <title>Bacillus idriensis genome.</title>
        <authorList>
            <person name="Konopka E.N."/>
            <person name="Newman J.D."/>
        </authorList>
    </citation>
    <scope>NUCLEOTIDE SEQUENCE [LARGE SCALE GENOMIC DNA]</scope>
    <source>
        <strain evidence="3 4">DSM 19097</strain>
    </source>
</reference>
<dbReference type="CDD" id="cd08352">
    <property type="entry name" value="VOC_Bs_YwkD_like"/>
    <property type="match status" value="1"/>
</dbReference>
<evidence type="ECO:0000313" key="4">
    <source>
        <dbReference type="Proteomes" id="UP000441585"/>
    </source>
</evidence>
<accession>A0A6I2M9W4</accession>
<dbReference type="Proteomes" id="UP000441585">
    <property type="component" value="Unassembled WGS sequence"/>
</dbReference>
<dbReference type="GO" id="GO:0046872">
    <property type="term" value="F:metal ion binding"/>
    <property type="evidence" value="ECO:0007669"/>
    <property type="project" value="UniProtKB-KW"/>
</dbReference>
<protein>
    <submittedName>
        <fullName evidence="3">VOC family protein</fullName>
    </submittedName>
</protein>
<dbReference type="AlphaFoldDB" id="A0A6I2M9W4"/>
<evidence type="ECO:0000259" key="2">
    <source>
        <dbReference type="PROSITE" id="PS51819"/>
    </source>
</evidence>
<dbReference type="InterPro" id="IPR037523">
    <property type="entry name" value="VOC_core"/>
</dbReference>
<gene>
    <name evidence="3" type="ORF">GJU41_09340</name>
</gene>
<dbReference type="RefSeq" id="WP_070877068.1">
    <property type="nucleotide sequence ID" value="NZ_CAJFZX010000014.1"/>
</dbReference>
<evidence type="ECO:0000256" key="1">
    <source>
        <dbReference type="ARBA" id="ARBA00022723"/>
    </source>
</evidence>
<dbReference type="SUPFAM" id="SSF54593">
    <property type="entry name" value="Glyoxalase/Bleomycin resistance protein/Dihydroxybiphenyl dioxygenase"/>
    <property type="match status" value="1"/>
</dbReference>
<dbReference type="NCBIfam" id="NF008551">
    <property type="entry name" value="PRK11478.1"/>
    <property type="match status" value="1"/>
</dbReference>
<keyword evidence="1" id="KW-0479">Metal-binding</keyword>
<evidence type="ECO:0000313" key="3">
    <source>
        <dbReference type="EMBL" id="MRX54174.1"/>
    </source>
</evidence>
<dbReference type="PANTHER" id="PTHR36113:SF6">
    <property type="entry name" value="FOSFOMYCIN RESISTANCE PROTEIN FOSX"/>
    <property type="match status" value="1"/>
</dbReference>
<dbReference type="Pfam" id="PF00903">
    <property type="entry name" value="Glyoxalase"/>
    <property type="match status" value="1"/>
</dbReference>
<name>A0A6I2M9W4_9BACI</name>
<comment type="caution">
    <text evidence="3">The sequence shown here is derived from an EMBL/GenBank/DDBJ whole genome shotgun (WGS) entry which is preliminary data.</text>
</comment>
<dbReference type="InterPro" id="IPR004360">
    <property type="entry name" value="Glyas_Fos-R_dOase_dom"/>
</dbReference>
<feature type="domain" description="VOC" evidence="2">
    <location>
        <begin position="5"/>
        <end position="128"/>
    </location>
</feature>
<dbReference type="InterPro" id="IPR037478">
    <property type="entry name" value="YwkD-like_dom"/>
</dbReference>
<organism evidence="3 4">
    <name type="scientific">Metabacillus idriensis</name>
    <dbReference type="NCBI Taxonomy" id="324768"/>
    <lineage>
        <taxon>Bacteria</taxon>
        <taxon>Bacillati</taxon>
        <taxon>Bacillota</taxon>
        <taxon>Bacilli</taxon>
        <taxon>Bacillales</taxon>
        <taxon>Bacillaceae</taxon>
        <taxon>Metabacillus</taxon>
    </lineage>
</organism>
<dbReference type="InterPro" id="IPR051332">
    <property type="entry name" value="Fosfomycin_Res_Enzymes"/>
</dbReference>
<dbReference type="Gene3D" id="3.10.180.10">
    <property type="entry name" value="2,3-Dihydroxybiphenyl 1,2-Dioxygenase, domain 1"/>
    <property type="match status" value="1"/>
</dbReference>
<proteinExistence type="predicted"/>
<keyword evidence="4" id="KW-1185">Reference proteome</keyword>
<sequence>MKIRKVHHVAVICTDYDVSKDFYVNKLGFEVIHEFYRAERDSYKLDLAVGDHTQIELFSFPSPPDRPSTPEAAGLRHLAFSIENIHTAVSHLNELGIETEPIRVDPFTNRLFTFFKDPDDLPLELYEDPVESESHNS</sequence>
<dbReference type="PANTHER" id="PTHR36113">
    <property type="entry name" value="LYASE, PUTATIVE-RELATED-RELATED"/>
    <property type="match status" value="1"/>
</dbReference>
<dbReference type="EMBL" id="WKKF01000002">
    <property type="protein sequence ID" value="MRX54174.1"/>
    <property type="molecule type" value="Genomic_DNA"/>
</dbReference>
<dbReference type="InterPro" id="IPR029068">
    <property type="entry name" value="Glyas_Bleomycin-R_OHBP_Dase"/>
</dbReference>